<accession>A0ABR4EDN2</accession>
<dbReference type="Proteomes" id="UP001600888">
    <property type="component" value="Unassembled WGS sequence"/>
</dbReference>
<comment type="caution">
    <text evidence="10">The sequence shown here is derived from an EMBL/GenBank/DDBJ whole genome shotgun (WGS) entry which is preliminary data.</text>
</comment>
<evidence type="ECO:0000313" key="11">
    <source>
        <dbReference type="Proteomes" id="UP001600888"/>
    </source>
</evidence>
<dbReference type="InterPro" id="IPR032465">
    <property type="entry name" value="ACMSD"/>
</dbReference>
<evidence type="ECO:0000256" key="5">
    <source>
        <dbReference type="ARBA" id="ARBA00023239"/>
    </source>
</evidence>
<dbReference type="EMBL" id="JBAWTH010000066">
    <property type="protein sequence ID" value="KAL2280552.1"/>
    <property type="molecule type" value="Genomic_DNA"/>
</dbReference>
<keyword evidence="4" id="KW-0862">Zinc</keyword>
<evidence type="ECO:0000256" key="3">
    <source>
        <dbReference type="ARBA" id="ARBA00022793"/>
    </source>
</evidence>
<evidence type="ECO:0000256" key="7">
    <source>
        <dbReference type="ARBA" id="ARBA00038889"/>
    </source>
</evidence>
<dbReference type="SUPFAM" id="SSF51556">
    <property type="entry name" value="Metallo-dependent hydrolases"/>
    <property type="match status" value="1"/>
</dbReference>
<comment type="similarity">
    <text evidence="1">Belongs to the metallo-dependent hydrolases superfamily. ACMSD family.</text>
</comment>
<feature type="domain" description="Amidohydrolase-related" evidence="9">
    <location>
        <begin position="78"/>
        <end position="250"/>
    </location>
</feature>
<keyword evidence="3 8" id="KW-0210">Decarboxylase</keyword>
<dbReference type="EC" id="4.1.1.52" evidence="7"/>
<dbReference type="InterPro" id="IPR006680">
    <property type="entry name" value="Amidohydro-rel"/>
</dbReference>
<keyword evidence="5 8" id="KW-0456">Lyase</keyword>
<evidence type="ECO:0000256" key="1">
    <source>
        <dbReference type="ARBA" id="ARBA00005871"/>
    </source>
</evidence>
<organism evidence="10 11">
    <name type="scientific">Diaporthe vaccinii</name>
    <dbReference type="NCBI Taxonomy" id="105482"/>
    <lineage>
        <taxon>Eukaryota</taxon>
        <taxon>Fungi</taxon>
        <taxon>Dikarya</taxon>
        <taxon>Ascomycota</taxon>
        <taxon>Pezizomycotina</taxon>
        <taxon>Sordariomycetes</taxon>
        <taxon>Sordariomycetidae</taxon>
        <taxon>Diaporthales</taxon>
        <taxon>Diaporthaceae</taxon>
        <taxon>Diaporthe</taxon>
        <taxon>Diaporthe eres species complex</taxon>
    </lineage>
</organism>
<dbReference type="InterPro" id="IPR032466">
    <property type="entry name" value="Metal_Hydrolase"/>
</dbReference>
<reference evidence="10 11" key="1">
    <citation type="submission" date="2024-03" db="EMBL/GenBank/DDBJ databases">
        <title>A high-quality draft genome sequence of Diaporthe vaccinii, a causative agent of upright dieback and viscid rot disease in cranberry plants.</title>
        <authorList>
            <person name="Sarrasin M."/>
            <person name="Lang B.F."/>
            <person name="Burger G."/>
        </authorList>
    </citation>
    <scope>NUCLEOTIDE SEQUENCE [LARGE SCALE GENOMIC DNA]</scope>
    <source>
        <strain evidence="10 11">IS7</strain>
    </source>
</reference>
<dbReference type="PANTHER" id="PTHR21240">
    <property type="entry name" value="2-AMINO-3-CARBOXYLMUCONATE-6-SEMIALDEHYDE DECARBOXYLASE"/>
    <property type="match status" value="1"/>
</dbReference>
<protein>
    <recommendedName>
        <fullName evidence="7">6-methylsalicylate decarboxylase</fullName>
        <ecNumber evidence="7">4.1.1.52</ecNumber>
    </recommendedName>
</protein>
<evidence type="ECO:0000256" key="4">
    <source>
        <dbReference type="ARBA" id="ARBA00022833"/>
    </source>
</evidence>
<comment type="catalytic activity">
    <reaction evidence="6">
        <text>6-methylsalicylate + H(+) = 3-methylphenol + CO2</text>
        <dbReference type="Rhea" id="RHEA:23112"/>
        <dbReference type="ChEBI" id="CHEBI:15378"/>
        <dbReference type="ChEBI" id="CHEBI:16526"/>
        <dbReference type="ChEBI" id="CHEBI:17231"/>
        <dbReference type="ChEBI" id="CHEBI:36658"/>
        <dbReference type="EC" id="4.1.1.52"/>
    </reaction>
    <physiologicalReaction direction="left-to-right" evidence="6">
        <dbReference type="Rhea" id="RHEA:23113"/>
    </physiologicalReaction>
</comment>
<keyword evidence="2" id="KW-0479">Metal-binding</keyword>
<evidence type="ECO:0000259" key="9">
    <source>
        <dbReference type="Pfam" id="PF04909"/>
    </source>
</evidence>
<proteinExistence type="inferred from homology"/>
<keyword evidence="11" id="KW-1185">Reference proteome</keyword>
<dbReference type="PANTHER" id="PTHR21240:SF29">
    <property type="entry name" value="AMIDOHYDROLASE-RELATED DOMAIN-CONTAINING PROTEIN"/>
    <property type="match status" value="1"/>
</dbReference>
<evidence type="ECO:0000313" key="10">
    <source>
        <dbReference type="EMBL" id="KAL2280552.1"/>
    </source>
</evidence>
<gene>
    <name evidence="10" type="ORF">FJTKL_12524</name>
</gene>
<evidence type="ECO:0000256" key="6">
    <source>
        <dbReference type="ARBA" id="ARBA00036832"/>
    </source>
</evidence>
<evidence type="ECO:0000256" key="8">
    <source>
        <dbReference type="RuleBase" id="RU366045"/>
    </source>
</evidence>
<dbReference type="Pfam" id="PF04909">
    <property type="entry name" value="Amidohydro_2"/>
    <property type="match status" value="1"/>
</dbReference>
<sequence>MGSDPSGFPEPDWSPEAAITSMEAVGASLGILSVSSPGVPVTGAGEEGRRLARELNTYLGGLAAAAEAPLAGKFGFFGKLCSGVGAYTTYGDKLPGHESLKPIWAKLQAYGALVFLHPTSSDFQPRFIGGFLPQPIVDYPLATTRAAVDLVFTGTLRSCPDVDIILSHAGGTLPFIGTRAMSALAFPPIAAQAGVTEKEVVADFARFYYDTALSTSAAQLSGLMEFIGSVGGDMSHILFGSDFPYAPSRMIKAVLQGYHEFLASGRPRAGVLRPEKLRANGIALLEKHSLGQRFRQGSL</sequence>
<name>A0ABR4EDN2_9PEZI</name>
<dbReference type="Gene3D" id="3.20.20.140">
    <property type="entry name" value="Metal-dependent hydrolases"/>
    <property type="match status" value="1"/>
</dbReference>
<evidence type="ECO:0000256" key="2">
    <source>
        <dbReference type="ARBA" id="ARBA00022723"/>
    </source>
</evidence>